<protein>
    <submittedName>
        <fullName evidence="1">Uncharacterized protein</fullName>
    </submittedName>
</protein>
<dbReference type="EMBL" id="KN834766">
    <property type="protein sequence ID" value="KIK62781.1"/>
    <property type="molecule type" value="Genomic_DNA"/>
</dbReference>
<dbReference type="HOGENOM" id="CLU_021108_5_1_1"/>
<feature type="non-terminal residue" evidence="1">
    <location>
        <position position="1"/>
    </location>
</feature>
<reference evidence="1 2" key="1">
    <citation type="submission" date="2014-04" db="EMBL/GenBank/DDBJ databases">
        <title>Evolutionary Origins and Diversification of the Mycorrhizal Mutualists.</title>
        <authorList>
            <consortium name="DOE Joint Genome Institute"/>
            <consortium name="Mycorrhizal Genomics Consortium"/>
            <person name="Kohler A."/>
            <person name="Kuo A."/>
            <person name="Nagy L.G."/>
            <person name="Floudas D."/>
            <person name="Copeland A."/>
            <person name="Barry K.W."/>
            <person name="Cichocki N."/>
            <person name="Veneault-Fourrey C."/>
            <person name="LaButti K."/>
            <person name="Lindquist E.A."/>
            <person name="Lipzen A."/>
            <person name="Lundell T."/>
            <person name="Morin E."/>
            <person name="Murat C."/>
            <person name="Riley R."/>
            <person name="Ohm R."/>
            <person name="Sun H."/>
            <person name="Tunlid A."/>
            <person name="Henrissat B."/>
            <person name="Grigoriev I.V."/>
            <person name="Hibbett D.S."/>
            <person name="Martin F."/>
        </authorList>
    </citation>
    <scope>NUCLEOTIDE SEQUENCE [LARGE SCALE GENOMIC DNA]</scope>
    <source>
        <strain evidence="1 2">FD-317 M1</strain>
    </source>
</reference>
<organism evidence="1 2">
    <name type="scientific">Collybiopsis luxurians FD-317 M1</name>
    <dbReference type="NCBI Taxonomy" id="944289"/>
    <lineage>
        <taxon>Eukaryota</taxon>
        <taxon>Fungi</taxon>
        <taxon>Dikarya</taxon>
        <taxon>Basidiomycota</taxon>
        <taxon>Agaricomycotina</taxon>
        <taxon>Agaricomycetes</taxon>
        <taxon>Agaricomycetidae</taxon>
        <taxon>Agaricales</taxon>
        <taxon>Marasmiineae</taxon>
        <taxon>Omphalotaceae</taxon>
        <taxon>Collybiopsis</taxon>
        <taxon>Collybiopsis luxurians</taxon>
    </lineage>
</organism>
<keyword evidence="2" id="KW-1185">Reference proteome</keyword>
<dbReference type="Proteomes" id="UP000053593">
    <property type="component" value="Unassembled WGS sequence"/>
</dbReference>
<accession>A0A0D0C3Q3</accession>
<evidence type="ECO:0000313" key="2">
    <source>
        <dbReference type="Proteomes" id="UP000053593"/>
    </source>
</evidence>
<evidence type="ECO:0000313" key="1">
    <source>
        <dbReference type="EMBL" id="KIK62781.1"/>
    </source>
</evidence>
<dbReference type="AlphaFoldDB" id="A0A0D0C3Q3"/>
<sequence length="203" mass="22177">MHSTAPKIYAELLLPKGHGYPMWCPAPNEVLPQHYQNNGVDVGDVGLITEEGAFDFLFNVFLPPDHIINQARGVPEDFQPLEKQPNQLHVDSRYHSARSPISSKGTKSYVLDLEGSMPIPGPPGVTVGGGIELKFSRSSGAVLMLSKGAGRTNYMDRRTLAEYAVNNAESWYQYVNGPLGRQACSGDLYLVTGVDKASDWEVA</sequence>
<feature type="non-terminal residue" evidence="1">
    <location>
        <position position="203"/>
    </location>
</feature>
<proteinExistence type="predicted"/>
<dbReference type="OrthoDB" id="2662290at2759"/>
<gene>
    <name evidence="1" type="ORF">GYMLUDRAFT_164037</name>
</gene>
<name>A0A0D0C3Q3_9AGAR</name>